<evidence type="ECO:0000313" key="2">
    <source>
        <dbReference type="Proteomes" id="UP000828048"/>
    </source>
</evidence>
<keyword evidence="2" id="KW-1185">Reference proteome</keyword>
<name>A0ACB7X8Z3_9ERIC</name>
<sequence length="167" mass="18553">MHLWGGIGVAFEFVEKESILELDTLIPQWHNCLPFSYQASCSIDLPVSLSNASGLQEIDFAYEYDMGSKASLHGDVYSYGILLTEMSRGRRLTENIFKEGLNLHLFTKTTLPEKVMEIIEPSILLEAGGGDDNIMGQSKTKECLIAVLEIGVSCSKESPQEQMDMRA</sequence>
<proteinExistence type="predicted"/>
<comment type="caution">
    <text evidence="1">The sequence shown here is derived from an EMBL/GenBank/DDBJ whole genome shotgun (WGS) entry which is preliminary data.</text>
</comment>
<reference evidence="1 2" key="1">
    <citation type="journal article" date="2021" name="Hortic Res">
        <title>High-quality reference genome and annotation aids understanding of berry development for evergreen blueberry (Vaccinium darrowii).</title>
        <authorList>
            <person name="Yu J."/>
            <person name="Hulse-Kemp A.M."/>
            <person name="Babiker E."/>
            <person name="Staton M."/>
        </authorList>
    </citation>
    <scope>NUCLEOTIDE SEQUENCE [LARGE SCALE GENOMIC DNA]</scope>
    <source>
        <strain evidence="2">cv. NJ 8807/NJ 8810</strain>
        <tissue evidence="1">Young leaf</tissue>
    </source>
</reference>
<gene>
    <name evidence="1" type="ORF">Vadar_008554</name>
</gene>
<protein>
    <submittedName>
        <fullName evidence="1">Uncharacterized protein</fullName>
    </submittedName>
</protein>
<dbReference type="Proteomes" id="UP000828048">
    <property type="component" value="Chromosome 6"/>
</dbReference>
<organism evidence="1 2">
    <name type="scientific">Vaccinium darrowii</name>
    <dbReference type="NCBI Taxonomy" id="229202"/>
    <lineage>
        <taxon>Eukaryota</taxon>
        <taxon>Viridiplantae</taxon>
        <taxon>Streptophyta</taxon>
        <taxon>Embryophyta</taxon>
        <taxon>Tracheophyta</taxon>
        <taxon>Spermatophyta</taxon>
        <taxon>Magnoliopsida</taxon>
        <taxon>eudicotyledons</taxon>
        <taxon>Gunneridae</taxon>
        <taxon>Pentapetalae</taxon>
        <taxon>asterids</taxon>
        <taxon>Ericales</taxon>
        <taxon>Ericaceae</taxon>
        <taxon>Vaccinioideae</taxon>
        <taxon>Vaccinieae</taxon>
        <taxon>Vaccinium</taxon>
    </lineage>
</organism>
<evidence type="ECO:0000313" key="1">
    <source>
        <dbReference type="EMBL" id="KAH7837016.1"/>
    </source>
</evidence>
<dbReference type="EMBL" id="CM037156">
    <property type="protein sequence ID" value="KAH7837016.1"/>
    <property type="molecule type" value="Genomic_DNA"/>
</dbReference>
<accession>A0ACB7X8Z3</accession>